<feature type="domain" description="SET" evidence="10">
    <location>
        <begin position="84"/>
        <end position="206"/>
    </location>
</feature>
<dbReference type="InterPro" id="IPR003616">
    <property type="entry name" value="Post-SET_dom"/>
</dbReference>
<dbReference type="Pfam" id="PF00856">
    <property type="entry name" value="SET"/>
    <property type="match status" value="1"/>
</dbReference>
<dbReference type="PROSITE" id="PS51215">
    <property type="entry name" value="AWS"/>
    <property type="match status" value="1"/>
</dbReference>
<feature type="compositionally biased region" description="Polar residues" evidence="9">
    <location>
        <begin position="266"/>
        <end position="275"/>
    </location>
</feature>
<dbReference type="CDD" id="cd10531">
    <property type="entry name" value="SET_SETD2-like"/>
    <property type="match status" value="1"/>
</dbReference>
<dbReference type="GO" id="GO:0005694">
    <property type="term" value="C:chromosome"/>
    <property type="evidence" value="ECO:0007669"/>
    <property type="project" value="UniProtKB-SubCell"/>
</dbReference>
<dbReference type="PROSITE" id="PS50868">
    <property type="entry name" value="POST_SET"/>
    <property type="match status" value="1"/>
</dbReference>
<evidence type="ECO:0000256" key="2">
    <source>
        <dbReference type="ARBA" id="ARBA00004286"/>
    </source>
</evidence>
<dbReference type="Pfam" id="PF17907">
    <property type="entry name" value="AWS"/>
    <property type="match status" value="1"/>
</dbReference>
<keyword evidence="6" id="KW-0949">S-adenosyl-L-methionine</keyword>
<dbReference type="PROSITE" id="PS50280">
    <property type="entry name" value="SET"/>
    <property type="match status" value="1"/>
</dbReference>
<feature type="compositionally biased region" description="Basic and acidic residues" evidence="9">
    <location>
        <begin position="312"/>
        <end position="322"/>
    </location>
</feature>
<dbReference type="EMBL" id="CM002870">
    <property type="protein sequence ID" value="KFK42078.1"/>
    <property type="molecule type" value="Genomic_DNA"/>
</dbReference>
<feature type="region of interest" description="Disordered" evidence="9">
    <location>
        <begin position="464"/>
        <end position="495"/>
    </location>
</feature>
<evidence type="ECO:0000313" key="14">
    <source>
        <dbReference type="Proteomes" id="UP000029120"/>
    </source>
</evidence>
<keyword evidence="14" id="KW-1185">Reference proteome</keyword>
<evidence type="ECO:0000256" key="4">
    <source>
        <dbReference type="ARBA" id="ARBA00022603"/>
    </source>
</evidence>
<dbReference type="GO" id="GO:0005634">
    <property type="term" value="C:nucleus"/>
    <property type="evidence" value="ECO:0007669"/>
    <property type="project" value="UniProtKB-SubCell"/>
</dbReference>
<evidence type="ECO:0000313" key="13">
    <source>
        <dbReference type="EMBL" id="KFK42078.1"/>
    </source>
</evidence>
<dbReference type="OrthoDB" id="2422440at2759"/>
<feature type="region of interest" description="Disordered" evidence="9">
    <location>
        <begin position="260"/>
        <end position="285"/>
    </location>
</feature>
<dbReference type="GO" id="GO:0042054">
    <property type="term" value="F:histone methyltransferase activity"/>
    <property type="evidence" value="ECO:0007669"/>
    <property type="project" value="InterPro"/>
</dbReference>
<dbReference type="Gene3D" id="2.170.270.10">
    <property type="entry name" value="SET domain"/>
    <property type="match status" value="1"/>
</dbReference>
<keyword evidence="4" id="KW-0489">Methyltransferase</keyword>
<feature type="domain" description="AWS" evidence="12">
    <location>
        <begin position="36"/>
        <end position="87"/>
    </location>
</feature>
<feature type="compositionally biased region" description="Basic and acidic residues" evidence="9">
    <location>
        <begin position="485"/>
        <end position="495"/>
    </location>
</feature>
<dbReference type="eggNOG" id="KOG4442">
    <property type="taxonomic scope" value="Eukaryota"/>
</dbReference>
<comment type="subcellular location">
    <subcellularLocation>
        <location evidence="2">Chromosome</location>
    </subcellularLocation>
    <subcellularLocation>
        <location evidence="1">Nucleus</location>
    </subcellularLocation>
</comment>
<feature type="compositionally biased region" description="Low complexity" evidence="9">
    <location>
        <begin position="325"/>
        <end position="335"/>
    </location>
</feature>
<dbReference type="AlphaFoldDB" id="A0A087HIX6"/>
<organism evidence="13 14">
    <name type="scientific">Arabis alpina</name>
    <name type="common">Alpine rock-cress</name>
    <dbReference type="NCBI Taxonomy" id="50452"/>
    <lineage>
        <taxon>Eukaryota</taxon>
        <taxon>Viridiplantae</taxon>
        <taxon>Streptophyta</taxon>
        <taxon>Embryophyta</taxon>
        <taxon>Tracheophyta</taxon>
        <taxon>Spermatophyta</taxon>
        <taxon>Magnoliopsida</taxon>
        <taxon>eudicotyledons</taxon>
        <taxon>Gunneridae</taxon>
        <taxon>Pentapetalae</taxon>
        <taxon>rosids</taxon>
        <taxon>malvids</taxon>
        <taxon>Brassicales</taxon>
        <taxon>Brassicaceae</taxon>
        <taxon>Arabideae</taxon>
        <taxon>Arabis</taxon>
    </lineage>
</organism>
<dbReference type="InterPro" id="IPR050777">
    <property type="entry name" value="SET2_Histone-Lys_MeTrsfase"/>
</dbReference>
<feature type="coiled-coil region" evidence="8">
    <location>
        <begin position="371"/>
        <end position="407"/>
    </location>
</feature>
<dbReference type="SUPFAM" id="SSF82199">
    <property type="entry name" value="SET domain"/>
    <property type="match status" value="1"/>
</dbReference>
<evidence type="ECO:0000256" key="5">
    <source>
        <dbReference type="ARBA" id="ARBA00022679"/>
    </source>
</evidence>
<evidence type="ECO:0000259" key="10">
    <source>
        <dbReference type="PROSITE" id="PS50280"/>
    </source>
</evidence>
<evidence type="ECO:0000256" key="1">
    <source>
        <dbReference type="ARBA" id="ARBA00004123"/>
    </source>
</evidence>
<dbReference type="PANTHER" id="PTHR22884">
    <property type="entry name" value="SET DOMAIN PROTEINS"/>
    <property type="match status" value="1"/>
</dbReference>
<gene>
    <name evidence="13" type="ordered locus">AALP_Aa2g208400</name>
</gene>
<accession>A0A087HIX6</accession>
<reference evidence="14" key="1">
    <citation type="journal article" date="2015" name="Nat. Plants">
        <title>Genome expansion of Arabis alpina linked with retrotransposition and reduced symmetric DNA methylation.</title>
        <authorList>
            <person name="Willing E.M."/>
            <person name="Rawat V."/>
            <person name="Mandakova T."/>
            <person name="Maumus F."/>
            <person name="James G.V."/>
            <person name="Nordstroem K.J."/>
            <person name="Becker C."/>
            <person name="Warthmann N."/>
            <person name="Chica C."/>
            <person name="Szarzynska B."/>
            <person name="Zytnicki M."/>
            <person name="Albani M.C."/>
            <person name="Kiefer C."/>
            <person name="Bergonzi S."/>
            <person name="Castaings L."/>
            <person name="Mateos J.L."/>
            <person name="Berns M.C."/>
            <person name="Bujdoso N."/>
            <person name="Piofczyk T."/>
            <person name="de Lorenzo L."/>
            <person name="Barrero-Sicilia C."/>
            <person name="Mateos I."/>
            <person name="Piednoel M."/>
            <person name="Hagmann J."/>
            <person name="Chen-Min-Tao R."/>
            <person name="Iglesias-Fernandez R."/>
            <person name="Schuster S.C."/>
            <person name="Alonso-Blanco C."/>
            <person name="Roudier F."/>
            <person name="Carbonero P."/>
            <person name="Paz-Ares J."/>
            <person name="Davis S.J."/>
            <person name="Pecinka A."/>
            <person name="Quesneville H."/>
            <person name="Colot V."/>
            <person name="Lysak M.A."/>
            <person name="Weigel D."/>
            <person name="Coupland G."/>
            <person name="Schneeberger K."/>
        </authorList>
    </citation>
    <scope>NUCLEOTIDE SEQUENCE [LARGE SCALE GENOMIC DNA]</scope>
    <source>
        <strain evidence="14">cv. Pajares</strain>
    </source>
</reference>
<proteinExistence type="predicted"/>
<feature type="region of interest" description="Disordered" evidence="9">
    <location>
        <begin position="311"/>
        <end position="338"/>
    </location>
</feature>
<keyword evidence="8" id="KW-0175">Coiled coil</keyword>
<dbReference type="Gramene" id="KFK42078">
    <property type="protein sequence ID" value="KFK42078"/>
    <property type="gene ID" value="AALP_AA2G208400"/>
</dbReference>
<dbReference type="GO" id="GO:0032259">
    <property type="term" value="P:methylation"/>
    <property type="evidence" value="ECO:0007669"/>
    <property type="project" value="UniProtKB-KW"/>
</dbReference>
<evidence type="ECO:0000256" key="3">
    <source>
        <dbReference type="ARBA" id="ARBA00022454"/>
    </source>
</evidence>
<dbReference type="SMART" id="SM00508">
    <property type="entry name" value="PostSET"/>
    <property type="match status" value="1"/>
</dbReference>
<keyword evidence="7" id="KW-0539">Nucleus</keyword>
<dbReference type="InterPro" id="IPR006560">
    <property type="entry name" value="AWS_dom"/>
</dbReference>
<keyword evidence="3" id="KW-0158">Chromosome</keyword>
<evidence type="ECO:0000256" key="8">
    <source>
        <dbReference type="SAM" id="Coils"/>
    </source>
</evidence>
<dbReference type="SMART" id="SM00317">
    <property type="entry name" value="SET"/>
    <property type="match status" value="1"/>
</dbReference>
<dbReference type="OMA" id="DIAICVC"/>
<sequence>MQFSCDPDQEGDDLPLYEHIYQNDFSYRKHKKQKEEDISICECKFDFGDPDSACGERCLNVITNTECTPGYCPCGVYCKNQKFQKCEYAKTKLIKCEGRGWGLVAGEEIKEGQFIIEYCGEVISWKEAKRRAQTYETHGVKDAYIISLNASEAIDATKKGSLARFINHSCKPNCETRKWNVLGEVRVGIFAKESISPRTELAYDYNFEWYGGTKVRCLCGAVACSGFLGAKSRGFLEDTYVWEDGDDRYSVDKIPVYDSAEDELTSEPSKTVESNTNEEKDISTENHVKSTALIVQQSDSIPMEEDIVTETVKTEAAEEDMKLLSSQDSQQDSSQKTAIVSRVRGNSIKIKSEPLPKKRGRPLSSCKRKNVAQKQIDIANVVQRLANKEAQDEILKYEEVKNKAVTRLTSLYNEIRPAIEEHERDSQDSVATSVAEKWIQASCDKLKSEFDLYSSVIKNIACTPIKPQGDTKNNKPLEEAGNDNDQSKTNELETR</sequence>
<dbReference type="SMART" id="SM00570">
    <property type="entry name" value="AWS"/>
    <property type="match status" value="1"/>
</dbReference>
<evidence type="ECO:0000256" key="7">
    <source>
        <dbReference type="ARBA" id="ARBA00023242"/>
    </source>
</evidence>
<dbReference type="InterPro" id="IPR001214">
    <property type="entry name" value="SET_dom"/>
</dbReference>
<evidence type="ECO:0000259" key="11">
    <source>
        <dbReference type="PROSITE" id="PS50868"/>
    </source>
</evidence>
<dbReference type="FunFam" id="2.170.270.10:FF:000028">
    <property type="entry name" value="Histone-lysine N-methyltransferase"/>
    <property type="match status" value="1"/>
</dbReference>
<name>A0A087HIX6_ARAAL</name>
<evidence type="ECO:0000256" key="9">
    <source>
        <dbReference type="SAM" id="MobiDB-lite"/>
    </source>
</evidence>
<feature type="domain" description="Post-SET" evidence="11">
    <location>
        <begin position="213"/>
        <end position="229"/>
    </location>
</feature>
<keyword evidence="5" id="KW-0808">Transferase</keyword>
<evidence type="ECO:0000256" key="6">
    <source>
        <dbReference type="ARBA" id="ARBA00022691"/>
    </source>
</evidence>
<dbReference type="Proteomes" id="UP000029120">
    <property type="component" value="Chromosome 2"/>
</dbReference>
<evidence type="ECO:0000259" key="12">
    <source>
        <dbReference type="PROSITE" id="PS51215"/>
    </source>
</evidence>
<protein>
    <submittedName>
        <fullName evidence="13">Histone-lysine n-methyltransferase ashh1</fullName>
    </submittedName>
</protein>
<dbReference type="InterPro" id="IPR046341">
    <property type="entry name" value="SET_dom_sf"/>
</dbReference>